<dbReference type="Gene3D" id="1.10.1200.10">
    <property type="entry name" value="ACP-like"/>
    <property type="match status" value="1"/>
</dbReference>
<dbReference type="EMBL" id="BAAAOG010000010">
    <property type="protein sequence ID" value="GAA1968822.1"/>
    <property type="molecule type" value="Genomic_DNA"/>
</dbReference>
<evidence type="ECO:0000256" key="1">
    <source>
        <dbReference type="ARBA" id="ARBA00022450"/>
    </source>
</evidence>
<comment type="caution">
    <text evidence="4">The sequence shown here is derived from an EMBL/GenBank/DDBJ whole genome shotgun (WGS) entry which is preliminary data.</text>
</comment>
<keyword evidence="5" id="KW-1185">Reference proteome</keyword>
<keyword evidence="2" id="KW-0597">Phosphoprotein</keyword>
<feature type="domain" description="Carrier" evidence="3">
    <location>
        <begin position="4"/>
        <end position="82"/>
    </location>
</feature>
<dbReference type="InterPro" id="IPR009081">
    <property type="entry name" value="PP-bd_ACP"/>
</dbReference>
<gene>
    <name evidence="4" type="ORF">GCM10009776_34920</name>
</gene>
<protein>
    <recommendedName>
        <fullName evidence="3">Carrier domain-containing protein</fullName>
    </recommendedName>
</protein>
<dbReference type="PROSITE" id="PS50075">
    <property type="entry name" value="CARRIER"/>
    <property type="match status" value="1"/>
</dbReference>
<dbReference type="SUPFAM" id="SSF47336">
    <property type="entry name" value="ACP-like"/>
    <property type="match status" value="1"/>
</dbReference>
<name>A0ABN2RHV7_9MICO</name>
<keyword evidence="1" id="KW-0596">Phosphopantetheine</keyword>
<proteinExistence type="predicted"/>
<evidence type="ECO:0000259" key="3">
    <source>
        <dbReference type="PROSITE" id="PS50075"/>
    </source>
</evidence>
<dbReference type="SMART" id="SM00823">
    <property type="entry name" value="PKS_PP"/>
    <property type="match status" value="1"/>
</dbReference>
<dbReference type="Proteomes" id="UP001499933">
    <property type="component" value="Unassembled WGS sequence"/>
</dbReference>
<dbReference type="InterPro" id="IPR020806">
    <property type="entry name" value="PKS_PP-bd"/>
</dbReference>
<accession>A0ABN2RHV7</accession>
<organism evidence="4 5">
    <name type="scientific">Microbacterium deminutum</name>
    <dbReference type="NCBI Taxonomy" id="344164"/>
    <lineage>
        <taxon>Bacteria</taxon>
        <taxon>Bacillati</taxon>
        <taxon>Actinomycetota</taxon>
        <taxon>Actinomycetes</taxon>
        <taxon>Micrococcales</taxon>
        <taxon>Microbacteriaceae</taxon>
        <taxon>Microbacterium</taxon>
    </lineage>
</organism>
<dbReference type="InterPro" id="IPR036736">
    <property type="entry name" value="ACP-like_sf"/>
</dbReference>
<evidence type="ECO:0000256" key="2">
    <source>
        <dbReference type="ARBA" id="ARBA00022553"/>
    </source>
</evidence>
<evidence type="ECO:0000313" key="5">
    <source>
        <dbReference type="Proteomes" id="UP001499933"/>
    </source>
</evidence>
<reference evidence="4 5" key="1">
    <citation type="journal article" date="2019" name="Int. J. Syst. Evol. Microbiol.">
        <title>The Global Catalogue of Microorganisms (GCM) 10K type strain sequencing project: providing services to taxonomists for standard genome sequencing and annotation.</title>
        <authorList>
            <consortium name="The Broad Institute Genomics Platform"/>
            <consortium name="The Broad Institute Genome Sequencing Center for Infectious Disease"/>
            <person name="Wu L."/>
            <person name="Ma J."/>
        </authorList>
    </citation>
    <scope>NUCLEOTIDE SEQUENCE [LARGE SCALE GENOMIC DNA]</scope>
    <source>
        <strain evidence="4 5">JCM 14901</strain>
    </source>
</reference>
<dbReference type="RefSeq" id="WP_344097104.1">
    <property type="nucleotide sequence ID" value="NZ_BAAAOG010000010.1"/>
</dbReference>
<dbReference type="Pfam" id="PF00550">
    <property type="entry name" value="PP-binding"/>
    <property type="match status" value="1"/>
</dbReference>
<evidence type="ECO:0000313" key="4">
    <source>
        <dbReference type="EMBL" id="GAA1968822.1"/>
    </source>
</evidence>
<sequence>MNDTFTIGDLMTLLTKKAGLPIADQTDDPSARFSDVGLDSLAFLEMQTGLAAAYGIEMPDDRTERYTFGEIVDVVQSHLALSSIEQAS</sequence>